<evidence type="ECO:0000313" key="7">
    <source>
        <dbReference type="EMBL" id="CAL4066052.1"/>
    </source>
</evidence>
<evidence type="ECO:0000313" key="8">
    <source>
        <dbReference type="Proteomes" id="UP001497623"/>
    </source>
</evidence>
<comment type="similarity">
    <text evidence="1">Belongs to the DNA/RNA non-specific endonuclease family.</text>
</comment>
<protein>
    <recommendedName>
        <fullName evidence="6">DNA/RNA non-specific endonuclease/pyrophosphatase/phosphodiesterase domain-containing protein</fullName>
    </recommendedName>
</protein>
<evidence type="ECO:0000256" key="4">
    <source>
        <dbReference type="PIRSR" id="PIRSR640255-1"/>
    </source>
</evidence>
<dbReference type="GO" id="GO:0003676">
    <property type="term" value="F:nucleic acid binding"/>
    <property type="evidence" value="ECO:0007669"/>
    <property type="project" value="InterPro"/>
</dbReference>
<accession>A0AAV2PZN9</accession>
<dbReference type="InterPro" id="IPR044929">
    <property type="entry name" value="DNA/RNA_non-sp_Endonuclease_sf"/>
</dbReference>
<keyword evidence="8" id="KW-1185">Reference proteome</keyword>
<dbReference type="SUPFAM" id="SSF54060">
    <property type="entry name" value="His-Me finger endonucleases"/>
    <property type="match status" value="1"/>
</dbReference>
<proteinExistence type="inferred from homology"/>
<dbReference type="InterPro" id="IPR001604">
    <property type="entry name" value="Endo_G_ENPP1-like_dom"/>
</dbReference>
<evidence type="ECO:0000256" key="5">
    <source>
        <dbReference type="PIRSR" id="PIRSR640255-2"/>
    </source>
</evidence>
<dbReference type="Gene3D" id="3.40.570.10">
    <property type="entry name" value="Extracellular Endonuclease, subunit A"/>
    <property type="match status" value="1"/>
</dbReference>
<keyword evidence="5" id="KW-0479">Metal-binding</keyword>
<evidence type="ECO:0000259" key="6">
    <source>
        <dbReference type="Pfam" id="PF01223"/>
    </source>
</evidence>
<sequence length="144" mass="16507">LFSINPMFLLSFHVKMTDTYSQKKQKTLFKTLLGSDEAIVVKKQNYFAKGHLAPDSDFVYGYQQDATYYFINAVPQWQAFNNGNWKALEFSVRDLAVEHDRDLDVWTGAIGVLEMPDKNNNLVPIVLGQSFKKDLIPAPALMWK</sequence>
<dbReference type="GO" id="GO:0000014">
    <property type="term" value="F:single-stranded DNA endodeoxyribonuclease activity"/>
    <property type="evidence" value="ECO:0007669"/>
    <property type="project" value="TreeGrafter"/>
</dbReference>
<dbReference type="PANTHER" id="PTHR13966:SF17">
    <property type="entry name" value="ENDONUCLEASE-RELATED"/>
    <property type="match status" value="1"/>
</dbReference>
<evidence type="ECO:0000256" key="2">
    <source>
        <dbReference type="ARBA" id="ARBA00022722"/>
    </source>
</evidence>
<organism evidence="7 8">
    <name type="scientific">Meganyctiphanes norvegica</name>
    <name type="common">Northern krill</name>
    <name type="synonym">Thysanopoda norvegica</name>
    <dbReference type="NCBI Taxonomy" id="48144"/>
    <lineage>
        <taxon>Eukaryota</taxon>
        <taxon>Metazoa</taxon>
        <taxon>Ecdysozoa</taxon>
        <taxon>Arthropoda</taxon>
        <taxon>Crustacea</taxon>
        <taxon>Multicrustacea</taxon>
        <taxon>Malacostraca</taxon>
        <taxon>Eumalacostraca</taxon>
        <taxon>Eucarida</taxon>
        <taxon>Euphausiacea</taxon>
        <taxon>Euphausiidae</taxon>
        <taxon>Meganyctiphanes</taxon>
    </lineage>
</organism>
<feature type="non-terminal residue" evidence="7">
    <location>
        <position position="144"/>
    </location>
</feature>
<feature type="non-terminal residue" evidence="7">
    <location>
        <position position="1"/>
    </location>
</feature>
<keyword evidence="3" id="KW-0378">Hydrolase</keyword>
<dbReference type="EMBL" id="CAXKWB010002032">
    <property type="protein sequence ID" value="CAL4066052.1"/>
    <property type="molecule type" value="Genomic_DNA"/>
</dbReference>
<comment type="caution">
    <text evidence="7">The sequence shown here is derived from an EMBL/GenBank/DDBJ whole genome shotgun (WGS) entry which is preliminary data.</text>
</comment>
<evidence type="ECO:0000256" key="1">
    <source>
        <dbReference type="ARBA" id="ARBA00010052"/>
    </source>
</evidence>
<dbReference type="InterPro" id="IPR044925">
    <property type="entry name" value="His-Me_finger_sf"/>
</dbReference>
<keyword evidence="3" id="KW-0255">Endonuclease</keyword>
<gene>
    <name evidence="7" type="ORF">MNOR_LOCUS5299</name>
</gene>
<dbReference type="Pfam" id="PF01223">
    <property type="entry name" value="Endonuclease_NS"/>
    <property type="match status" value="1"/>
</dbReference>
<evidence type="ECO:0000256" key="3">
    <source>
        <dbReference type="ARBA" id="ARBA00022759"/>
    </source>
</evidence>
<dbReference type="GO" id="GO:0004521">
    <property type="term" value="F:RNA endonuclease activity"/>
    <property type="evidence" value="ECO:0007669"/>
    <property type="project" value="TreeGrafter"/>
</dbReference>
<feature type="binding site" evidence="5">
    <location>
        <position position="81"/>
    </location>
    <ligand>
        <name>Mg(2+)</name>
        <dbReference type="ChEBI" id="CHEBI:18420"/>
        <note>catalytic</note>
    </ligand>
</feature>
<reference evidence="7 8" key="1">
    <citation type="submission" date="2024-05" db="EMBL/GenBank/DDBJ databases">
        <authorList>
            <person name="Wallberg A."/>
        </authorList>
    </citation>
    <scope>NUCLEOTIDE SEQUENCE [LARGE SCALE GENOMIC DNA]</scope>
</reference>
<dbReference type="Proteomes" id="UP001497623">
    <property type="component" value="Unassembled WGS sequence"/>
</dbReference>
<name>A0AAV2PZN9_MEGNR</name>
<dbReference type="GO" id="GO:0005634">
    <property type="term" value="C:nucleus"/>
    <property type="evidence" value="ECO:0007669"/>
    <property type="project" value="TreeGrafter"/>
</dbReference>
<dbReference type="InterPro" id="IPR040255">
    <property type="entry name" value="Non-specific_endonuclease"/>
</dbReference>
<dbReference type="PANTHER" id="PTHR13966">
    <property type="entry name" value="ENDONUCLEASE RELATED"/>
    <property type="match status" value="1"/>
</dbReference>
<dbReference type="GO" id="GO:0006309">
    <property type="term" value="P:apoptotic DNA fragmentation"/>
    <property type="evidence" value="ECO:0007669"/>
    <property type="project" value="TreeGrafter"/>
</dbReference>
<feature type="domain" description="DNA/RNA non-specific endonuclease/pyrophosphatase/phosphodiesterase" evidence="6">
    <location>
        <begin position="18"/>
        <end position="144"/>
    </location>
</feature>
<keyword evidence="2" id="KW-0540">Nuclease</keyword>
<dbReference type="AlphaFoldDB" id="A0AAV2PZN9"/>
<dbReference type="GO" id="GO:0046872">
    <property type="term" value="F:metal ion binding"/>
    <property type="evidence" value="ECO:0007669"/>
    <property type="project" value="UniProtKB-KW"/>
</dbReference>
<dbReference type="GO" id="GO:0005743">
    <property type="term" value="C:mitochondrial inner membrane"/>
    <property type="evidence" value="ECO:0007669"/>
    <property type="project" value="TreeGrafter"/>
</dbReference>
<feature type="active site" description="Proton acceptor" evidence="4">
    <location>
        <position position="51"/>
    </location>
</feature>